<dbReference type="InterPro" id="IPR003661">
    <property type="entry name" value="HisK_dim/P_dom"/>
</dbReference>
<comment type="caution">
    <text evidence="7">The sequence shown here is derived from an EMBL/GenBank/DDBJ whole genome shotgun (WGS) entry which is preliminary data.</text>
</comment>
<dbReference type="InterPro" id="IPR004358">
    <property type="entry name" value="Sig_transdc_His_kin-like_C"/>
</dbReference>
<evidence type="ECO:0000256" key="5">
    <source>
        <dbReference type="ARBA" id="ARBA00023012"/>
    </source>
</evidence>
<reference evidence="7 8" key="1">
    <citation type="submission" date="2022-04" db="EMBL/GenBank/DDBJ databases">
        <title>Positive selection, recombination, and allopatry shape intraspecific diversity of widespread and dominant cyanobacteria.</title>
        <authorList>
            <person name="Wei J."/>
            <person name="Shu W."/>
            <person name="Hu C."/>
        </authorList>
    </citation>
    <scope>NUCLEOTIDE SEQUENCE [LARGE SCALE GENOMIC DNA]</scope>
    <source>
        <strain evidence="7 8">DQ-A4</strain>
    </source>
</reference>
<keyword evidence="4 7" id="KW-0808">Transferase</keyword>
<dbReference type="GO" id="GO:0016301">
    <property type="term" value="F:kinase activity"/>
    <property type="evidence" value="ECO:0007669"/>
    <property type="project" value="UniProtKB-KW"/>
</dbReference>
<dbReference type="SUPFAM" id="SSF55874">
    <property type="entry name" value="ATPase domain of HSP90 chaperone/DNA topoisomerase II/histidine kinase"/>
    <property type="match status" value="1"/>
</dbReference>
<dbReference type="EMBL" id="JAMPKX010000003">
    <property type="protein sequence ID" value="MEP0947278.1"/>
    <property type="molecule type" value="Genomic_DNA"/>
</dbReference>
<evidence type="ECO:0000313" key="7">
    <source>
        <dbReference type="EMBL" id="MEP0947278.1"/>
    </source>
</evidence>
<keyword evidence="4 7" id="KW-0418">Kinase</keyword>
<evidence type="ECO:0000256" key="1">
    <source>
        <dbReference type="ARBA" id="ARBA00000085"/>
    </source>
</evidence>
<dbReference type="Gene3D" id="1.10.287.130">
    <property type="match status" value="1"/>
</dbReference>
<dbReference type="InterPro" id="IPR003594">
    <property type="entry name" value="HATPase_dom"/>
</dbReference>
<dbReference type="SMART" id="SM00388">
    <property type="entry name" value="HisKA"/>
    <property type="match status" value="1"/>
</dbReference>
<evidence type="ECO:0000256" key="4">
    <source>
        <dbReference type="ARBA" id="ARBA00022777"/>
    </source>
</evidence>
<evidence type="ECO:0000256" key="2">
    <source>
        <dbReference type="ARBA" id="ARBA00012438"/>
    </source>
</evidence>
<dbReference type="PANTHER" id="PTHR43547">
    <property type="entry name" value="TWO-COMPONENT HISTIDINE KINASE"/>
    <property type="match status" value="1"/>
</dbReference>
<dbReference type="RefSeq" id="WP_190701819.1">
    <property type="nucleotide sequence ID" value="NZ_JAMPKX010000003.1"/>
</dbReference>
<dbReference type="InterPro" id="IPR005467">
    <property type="entry name" value="His_kinase_dom"/>
</dbReference>
<sequence>MASENPTVLFQARPPEGLASTSTHLCEGRETWPLVHALAATLNEPDILPSLAEVLGTHLGAGACLLLCHYPDHGLTYTCWRQGRTSVNHQLGDAKSGSTPDRQRQVASELIQQTIDQAAGKARLSWQKGLAALLRNEAETPTWLRTIAHCTAIAVDGAGLQGAMLLLGAGGQSVEPTAQANLASIGAIAFHQHYLQGQAQRNTEQLRYLNYLKEDFLSTLNHELRTPLTSMMLAIRMLRRPDLTPERSAMYLDILEQQCTREINLVNDLLMLQTLESKAPAEVRQSTDLGQLLTDLAKQSQEQFHQAQLTLALQLPSKPVLLATDPERLTKVLKELVSNARKYSTPKTVVTFALADNQAQEGRVTLQVSNLGAAIEAEDLPHVFDKFRRGSKATKDGIAGTGTGLALARGLVEQLGGTIKVSSQPIDAQLWQTCFTLEFERHDKSIPNS</sequence>
<keyword evidence="8" id="KW-1185">Reference proteome</keyword>
<dbReference type="PANTHER" id="PTHR43547:SF2">
    <property type="entry name" value="HYBRID SIGNAL TRANSDUCTION HISTIDINE KINASE C"/>
    <property type="match status" value="1"/>
</dbReference>
<dbReference type="PROSITE" id="PS50109">
    <property type="entry name" value="HIS_KIN"/>
    <property type="match status" value="1"/>
</dbReference>
<dbReference type="SUPFAM" id="SSF47384">
    <property type="entry name" value="Homodimeric domain of signal transducing histidine kinase"/>
    <property type="match status" value="1"/>
</dbReference>
<keyword evidence="5" id="KW-0902">Two-component regulatory system</keyword>
<dbReference type="Gene3D" id="3.30.565.10">
    <property type="entry name" value="Histidine kinase-like ATPase, C-terminal domain"/>
    <property type="match status" value="1"/>
</dbReference>
<dbReference type="SMART" id="SM00387">
    <property type="entry name" value="HATPase_c"/>
    <property type="match status" value="1"/>
</dbReference>
<evidence type="ECO:0000313" key="8">
    <source>
        <dbReference type="Proteomes" id="UP001482513"/>
    </source>
</evidence>
<dbReference type="CDD" id="cd00082">
    <property type="entry name" value="HisKA"/>
    <property type="match status" value="1"/>
</dbReference>
<proteinExistence type="predicted"/>
<dbReference type="Pfam" id="PF00512">
    <property type="entry name" value="HisKA"/>
    <property type="match status" value="1"/>
</dbReference>
<organism evidence="7 8">
    <name type="scientific">Leptolyngbya subtilissima DQ-A4</name>
    <dbReference type="NCBI Taxonomy" id="2933933"/>
    <lineage>
        <taxon>Bacteria</taxon>
        <taxon>Bacillati</taxon>
        <taxon>Cyanobacteriota</taxon>
        <taxon>Cyanophyceae</taxon>
        <taxon>Leptolyngbyales</taxon>
        <taxon>Leptolyngbyaceae</taxon>
        <taxon>Leptolyngbya group</taxon>
        <taxon>Leptolyngbya</taxon>
    </lineage>
</organism>
<dbReference type="InterPro" id="IPR036890">
    <property type="entry name" value="HATPase_C_sf"/>
</dbReference>
<comment type="catalytic activity">
    <reaction evidence="1">
        <text>ATP + protein L-histidine = ADP + protein N-phospho-L-histidine.</text>
        <dbReference type="EC" id="2.7.13.3"/>
    </reaction>
</comment>
<name>A0ABV0K3C9_9CYAN</name>
<evidence type="ECO:0000259" key="6">
    <source>
        <dbReference type="PROSITE" id="PS50109"/>
    </source>
</evidence>
<dbReference type="Pfam" id="PF02518">
    <property type="entry name" value="HATPase_c"/>
    <property type="match status" value="1"/>
</dbReference>
<evidence type="ECO:0000256" key="3">
    <source>
        <dbReference type="ARBA" id="ARBA00022553"/>
    </source>
</evidence>
<dbReference type="PRINTS" id="PR00344">
    <property type="entry name" value="BCTRLSENSOR"/>
</dbReference>
<dbReference type="Proteomes" id="UP001482513">
    <property type="component" value="Unassembled WGS sequence"/>
</dbReference>
<dbReference type="EC" id="2.7.13.3" evidence="2"/>
<feature type="domain" description="Histidine kinase" evidence="6">
    <location>
        <begin position="219"/>
        <end position="443"/>
    </location>
</feature>
<dbReference type="InterPro" id="IPR036097">
    <property type="entry name" value="HisK_dim/P_sf"/>
</dbReference>
<keyword evidence="3" id="KW-0597">Phosphoprotein</keyword>
<accession>A0ABV0K3C9</accession>
<protein>
    <recommendedName>
        <fullName evidence="2">histidine kinase</fullName>
        <ecNumber evidence="2">2.7.13.3</ecNumber>
    </recommendedName>
</protein>
<gene>
    <name evidence="7" type="ORF">NC992_10380</name>
</gene>